<name>A0ABR4D7F2_9PEZI</name>
<dbReference type="GeneID" id="98126923"/>
<feature type="region of interest" description="Disordered" evidence="1">
    <location>
        <begin position="676"/>
        <end position="727"/>
    </location>
</feature>
<dbReference type="Proteomes" id="UP001600064">
    <property type="component" value="Unassembled WGS sequence"/>
</dbReference>
<dbReference type="EMBL" id="JAZGUE010000005">
    <property type="protein sequence ID" value="KAL2266303.1"/>
    <property type="molecule type" value="Genomic_DNA"/>
</dbReference>
<evidence type="ECO:0000256" key="1">
    <source>
        <dbReference type="SAM" id="MobiDB-lite"/>
    </source>
</evidence>
<feature type="region of interest" description="Disordered" evidence="1">
    <location>
        <begin position="347"/>
        <end position="391"/>
    </location>
</feature>
<feature type="compositionally biased region" description="Acidic residues" evidence="1">
    <location>
        <begin position="748"/>
        <end position="757"/>
    </location>
</feature>
<dbReference type="Pfam" id="PF00795">
    <property type="entry name" value="CN_hydrolase"/>
    <property type="match status" value="1"/>
</dbReference>
<feature type="compositionally biased region" description="Low complexity" evidence="1">
    <location>
        <begin position="682"/>
        <end position="698"/>
    </location>
</feature>
<sequence>MRIACLQFDPQVGDIDSNLDKADAILSAVHPDHLNALDLLVLPELAFTGCNFKSLQHIAPFLEDSESGISCLWAKTAALKYDCTVVVGYPEKVDVAAKWPASPEYYNSAYVVNGDGDPVANYRKSFLYYNDEIWALEGTDGFFNRTIPGLGNVVLGICTDINPYKLEAPWDAFEFGFHILHAQANLVILNMAWQAPQDAAHFLQNPFEPDLDALVYWVQRLEPLIRADSDEEVIVVFCNRSGTEGEVIYTGTSAVIGIKGGEVFIYGVLGRGVSDLLIVDTEQPPVSKLTEPDAKEPVQNSQDQHHRQPARPTAPETAIASGQGVIAEPTRPALQCIVPGIDPQPALPFHSPVRSPVSPHSPRQLNSPKLPWLAQGGPGEAPADSRSPTRLQIPTRPPIFDHYVAMDSAITDDVIIDTPAIADGPASAGGFHQHGRAGPASHQPVPASSPYPWRFPRRPSQFCNDGVQSSVFGAGAALTPVTPFDEDGWSATPIDPKMPPPWYWRHEPKLTALKESVVEEEEEEEEEVAGSIKKLSLRSTSGGQGVVSRGESDRLSKAENGPPKKEDHIEVPDRATPLERWVDLENTLGGMNKQESSRNELELDNARAFCETAPRYPHQTLSRWIAERRDSSQDDDNNSVRGELGLFRSREPSPRQEMATAQAQVHTVSLSGLEKSRTAPLNDSINSNNNTATITTNDYRPPSRDRSNEALHTAPTLTVNTTTTTPSLCSVGTSAASALSVATPDGYHDDDDDDFPDSDSGKDVNVSPRTVGKRSVLPGGAGKPGEPRSGCEDGECDGKYAAAGLGRSDDDEVGWDGKGAGRALGPEPAGPRSIGELRNPWRYSYPF</sequence>
<feature type="compositionally biased region" description="Low complexity" evidence="1">
    <location>
        <begin position="350"/>
        <end position="363"/>
    </location>
</feature>
<dbReference type="InterPro" id="IPR039703">
    <property type="entry name" value="Nta1"/>
</dbReference>
<feature type="region of interest" description="Disordered" evidence="1">
    <location>
        <begin position="516"/>
        <end position="576"/>
    </location>
</feature>
<evidence type="ECO:0000313" key="3">
    <source>
        <dbReference type="EMBL" id="KAL2266303.1"/>
    </source>
</evidence>
<accession>A0ABR4D7F2</accession>
<dbReference type="InterPro" id="IPR003010">
    <property type="entry name" value="C-N_Hydrolase"/>
</dbReference>
<evidence type="ECO:0000259" key="2">
    <source>
        <dbReference type="PROSITE" id="PS50263"/>
    </source>
</evidence>
<feature type="region of interest" description="Disordered" evidence="1">
    <location>
        <begin position="426"/>
        <end position="447"/>
    </location>
</feature>
<feature type="compositionally biased region" description="Low complexity" evidence="1">
    <location>
        <begin position="713"/>
        <end position="725"/>
    </location>
</feature>
<dbReference type="SUPFAM" id="SSF56317">
    <property type="entry name" value="Carbon-nitrogen hydrolase"/>
    <property type="match status" value="1"/>
</dbReference>
<dbReference type="Gene3D" id="3.60.110.10">
    <property type="entry name" value="Carbon-nitrogen hydrolase"/>
    <property type="match status" value="1"/>
</dbReference>
<comment type="caution">
    <text evidence="3">The sequence shown here is derived from an EMBL/GenBank/DDBJ whole genome shotgun (WGS) entry which is preliminary data.</text>
</comment>
<dbReference type="CDD" id="cd07566">
    <property type="entry name" value="ScNTA1_like"/>
    <property type="match status" value="1"/>
</dbReference>
<keyword evidence="4" id="KW-1185">Reference proteome</keyword>
<feature type="compositionally biased region" description="Basic and acidic residues" evidence="1">
    <location>
        <begin position="550"/>
        <end position="576"/>
    </location>
</feature>
<feature type="domain" description="CN hydrolase" evidence="2">
    <location>
        <begin position="1"/>
        <end position="283"/>
    </location>
</feature>
<dbReference type="PANTHER" id="PTHR11750:SF26">
    <property type="entry name" value="PROTEIN N-TERMINAL AMIDASE"/>
    <property type="match status" value="1"/>
</dbReference>
<dbReference type="PROSITE" id="PS50263">
    <property type="entry name" value="CN_HYDROLASE"/>
    <property type="match status" value="1"/>
</dbReference>
<protein>
    <recommendedName>
        <fullName evidence="2">CN hydrolase domain-containing protein</fullName>
    </recommendedName>
</protein>
<dbReference type="InterPro" id="IPR036526">
    <property type="entry name" value="C-N_Hydrolase_sf"/>
</dbReference>
<gene>
    <name evidence="3" type="ORF">VTJ83DRAFT_5655</name>
</gene>
<feature type="compositionally biased region" description="Acidic residues" evidence="1">
    <location>
        <begin position="518"/>
        <end position="528"/>
    </location>
</feature>
<reference evidence="3 4" key="1">
    <citation type="journal article" date="2024" name="Commun. Biol.">
        <title>Comparative genomic analysis of thermophilic fungi reveals convergent evolutionary adaptations and gene losses.</title>
        <authorList>
            <person name="Steindorff A.S."/>
            <person name="Aguilar-Pontes M.V."/>
            <person name="Robinson A.J."/>
            <person name="Andreopoulos B."/>
            <person name="LaButti K."/>
            <person name="Kuo A."/>
            <person name="Mondo S."/>
            <person name="Riley R."/>
            <person name="Otillar R."/>
            <person name="Haridas S."/>
            <person name="Lipzen A."/>
            <person name="Grimwood J."/>
            <person name="Schmutz J."/>
            <person name="Clum A."/>
            <person name="Reid I.D."/>
            <person name="Moisan M.C."/>
            <person name="Butler G."/>
            <person name="Nguyen T.T.M."/>
            <person name="Dewar K."/>
            <person name="Conant G."/>
            <person name="Drula E."/>
            <person name="Henrissat B."/>
            <person name="Hansel C."/>
            <person name="Singer S."/>
            <person name="Hutchinson M.I."/>
            <person name="de Vries R.P."/>
            <person name="Natvig D.O."/>
            <person name="Powell A.J."/>
            <person name="Tsang A."/>
            <person name="Grigoriev I.V."/>
        </authorList>
    </citation>
    <scope>NUCLEOTIDE SEQUENCE [LARGE SCALE GENOMIC DNA]</scope>
    <source>
        <strain evidence="3 4">ATCC 22073</strain>
    </source>
</reference>
<dbReference type="RefSeq" id="XP_070865030.1">
    <property type="nucleotide sequence ID" value="XM_071012279.1"/>
</dbReference>
<feature type="region of interest" description="Disordered" evidence="1">
    <location>
        <begin position="284"/>
        <end position="319"/>
    </location>
</feature>
<organism evidence="3 4">
    <name type="scientific">Remersonia thermophila</name>
    <dbReference type="NCBI Taxonomy" id="72144"/>
    <lineage>
        <taxon>Eukaryota</taxon>
        <taxon>Fungi</taxon>
        <taxon>Dikarya</taxon>
        <taxon>Ascomycota</taxon>
        <taxon>Pezizomycotina</taxon>
        <taxon>Sordariomycetes</taxon>
        <taxon>Sordariomycetidae</taxon>
        <taxon>Sordariales</taxon>
        <taxon>Sordariales incertae sedis</taxon>
        <taxon>Remersonia</taxon>
    </lineage>
</organism>
<dbReference type="PANTHER" id="PTHR11750">
    <property type="entry name" value="PROTEIN N-TERMINAL AMIDASE"/>
    <property type="match status" value="1"/>
</dbReference>
<evidence type="ECO:0000313" key="4">
    <source>
        <dbReference type="Proteomes" id="UP001600064"/>
    </source>
</evidence>
<feature type="region of interest" description="Disordered" evidence="1">
    <location>
        <begin position="741"/>
        <end position="847"/>
    </location>
</feature>
<proteinExistence type="predicted"/>